<comment type="caution">
    <text evidence="1">The sequence shown here is derived from an EMBL/GenBank/DDBJ whole genome shotgun (WGS) entry which is preliminary data.</text>
</comment>
<dbReference type="AlphaFoldDB" id="A0A1R2BRV6"/>
<reference evidence="1 2" key="1">
    <citation type="submission" date="2016-11" db="EMBL/GenBank/DDBJ databases">
        <title>The macronuclear genome of Stentor coeruleus: a giant cell with tiny introns.</title>
        <authorList>
            <person name="Slabodnick M."/>
            <person name="Ruby J.G."/>
            <person name="Reiff S.B."/>
            <person name="Swart E.C."/>
            <person name="Gosai S."/>
            <person name="Prabakaran S."/>
            <person name="Witkowska E."/>
            <person name="Larue G.E."/>
            <person name="Fisher S."/>
            <person name="Freeman R.M."/>
            <person name="Gunawardena J."/>
            <person name="Chu W."/>
            <person name="Stover N.A."/>
            <person name="Gregory B.D."/>
            <person name="Nowacki M."/>
            <person name="Derisi J."/>
            <person name="Roy S.W."/>
            <person name="Marshall W.F."/>
            <person name="Sood P."/>
        </authorList>
    </citation>
    <scope>NUCLEOTIDE SEQUENCE [LARGE SCALE GENOMIC DNA]</scope>
    <source>
        <strain evidence="1">WM001</strain>
    </source>
</reference>
<proteinExistence type="predicted"/>
<evidence type="ECO:0000313" key="1">
    <source>
        <dbReference type="EMBL" id="OMJ79494.1"/>
    </source>
</evidence>
<name>A0A1R2BRV6_9CILI</name>
<protein>
    <submittedName>
        <fullName evidence="1">Uncharacterized protein</fullName>
    </submittedName>
</protein>
<evidence type="ECO:0000313" key="2">
    <source>
        <dbReference type="Proteomes" id="UP000187209"/>
    </source>
</evidence>
<sequence>MNNSILQVLLPSVIFPYFIQEHSNIPATKRGRRIACSTEILSEFLDKKKKKAPRKEYIRCSVLRKMIKLIRSATKSKIKIELHPIVIEILSLITANIEESRIMVEKNSLPFVENHENLEFKSYSDAFCKKFFSRPLAREIYKLYIEYLFIARTEDQRSKDLGIFCCDKTCNDHDCSAKWMKMKELLLKEVEEQKVFAMEKFL</sequence>
<keyword evidence="2" id="KW-1185">Reference proteome</keyword>
<dbReference type="Proteomes" id="UP000187209">
    <property type="component" value="Unassembled WGS sequence"/>
</dbReference>
<dbReference type="EMBL" id="MPUH01000469">
    <property type="protein sequence ID" value="OMJ79494.1"/>
    <property type="molecule type" value="Genomic_DNA"/>
</dbReference>
<organism evidence="1 2">
    <name type="scientific">Stentor coeruleus</name>
    <dbReference type="NCBI Taxonomy" id="5963"/>
    <lineage>
        <taxon>Eukaryota</taxon>
        <taxon>Sar</taxon>
        <taxon>Alveolata</taxon>
        <taxon>Ciliophora</taxon>
        <taxon>Postciliodesmatophora</taxon>
        <taxon>Heterotrichea</taxon>
        <taxon>Heterotrichida</taxon>
        <taxon>Stentoridae</taxon>
        <taxon>Stentor</taxon>
    </lineage>
</organism>
<gene>
    <name evidence="1" type="ORF">SteCoe_20504</name>
</gene>
<accession>A0A1R2BRV6</accession>